<feature type="compositionally biased region" description="Polar residues" evidence="11">
    <location>
        <begin position="247"/>
        <end position="262"/>
    </location>
</feature>
<dbReference type="Pfam" id="PF01529">
    <property type="entry name" value="DHHC"/>
    <property type="match status" value="1"/>
</dbReference>
<reference evidence="13 14" key="1">
    <citation type="journal article" date="2018" name="Mol. Biol. Evol.">
        <title>Broad Genomic Sampling Reveals a Smut Pathogenic Ancestry of the Fungal Clade Ustilaginomycotina.</title>
        <authorList>
            <person name="Kijpornyongpan T."/>
            <person name="Mondo S.J."/>
            <person name="Barry K."/>
            <person name="Sandor L."/>
            <person name="Lee J."/>
            <person name="Lipzen A."/>
            <person name="Pangilinan J."/>
            <person name="LaButti K."/>
            <person name="Hainaut M."/>
            <person name="Henrissat B."/>
            <person name="Grigoriev I.V."/>
            <person name="Spatafora J.W."/>
            <person name="Aime M.C."/>
        </authorList>
    </citation>
    <scope>NUCLEOTIDE SEQUENCE [LARGE SCALE GENOMIC DNA]</scope>
    <source>
        <strain evidence="13 14">MCA 4198</strain>
    </source>
</reference>
<comment type="subcellular location">
    <subcellularLocation>
        <location evidence="1">Membrane</location>
        <topology evidence="1">Multi-pass membrane protein</topology>
    </subcellularLocation>
</comment>
<keyword evidence="5 10" id="KW-0472">Membrane</keyword>
<gene>
    <name evidence="13" type="ORF">FA10DRAFT_267675</name>
</gene>
<dbReference type="EMBL" id="KZ819637">
    <property type="protein sequence ID" value="PWN89069.1"/>
    <property type="molecule type" value="Genomic_DNA"/>
</dbReference>
<proteinExistence type="inferred from homology"/>
<keyword evidence="14" id="KW-1185">Reference proteome</keyword>
<feature type="region of interest" description="Disordered" evidence="11">
    <location>
        <begin position="239"/>
        <end position="283"/>
    </location>
</feature>
<evidence type="ECO:0000259" key="12">
    <source>
        <dbReference type="Pfam" id="PF01529"/>
    </source>
</evidence>
<feature type="transmembrane region" description="Helical" evidence="10">
    <location>
        <begin position="21"/>
        <end position="46"/>
    </location>
</feature>
<evidence type="ECO:0000256" key="11">
    <source>
        <dbReference type="SAM" id="MobiDB-lite"/>
    </source>
</evidence>
<dbReference type="InParanoid" id="A0A316YIN8"/>
<name>A0A316YIN8_9BASI</name>
<keyword evidence="4 10" id="KW-1133">Transmembrane helix</keyword>
<organism evidence="13 14">
    <name type="scientific">Acaromyces ingoldii</name>
    <dbReference type="NCBI Taxonomy" id="215250"/>
    <lineage>
        <taxon>Eukaryota</taxon>
        <taxon>Fungi</taxon>
        <taxon>Dikarya</taxon>
        <taxon>Basidiomycota</taxon>
        <taxon>Ustilaginomycotina</taxon>
        <taxon>Exobasidiomycetes</taxon>
        <taxon>Exobasidiales</taxon>
        <taxon>Cryptobasidiaceae</taxon>
        <taxon>Acaromyces</taxon>
    </lineage>
</organism>
<dbReference type="GO" id="GO:0016020">
    <property type="term" value="C:membrane"/>
    <property type="evidence" value="ECO:0007669"/>
    <property type="project" value="UniProtKB-SubCell"/>
</dbReference>
<keyword evidence="3 10" id="KW-0812">Transmembrane</keyword>
<feature type="transmembrane region" description="Helical" evidence="10">
    <location>
        <begin position="87"/>
        <end position="108"/>
    </location>
</feature>
<evidence type="ECO:0000256" key="4">
    <source>
        <dbReference type="ARBA" id="ARBA00022989"/>
    </source>
</evidence>
<feature type="transmembrane region" description="Helical" evidence="10">
    <location>
        <begin position="339"/>
        <end position="362"/>
    </location>
</feature>
<keyword evidence="6" id="KW-0564">Palmitate</keyword>
<evidence type="ECO:0000313" key="13">
    <source>
        <dbReference type="EMBL" id="PWN89069.1"/>
    </source>
</evidence>
<feature type="domain" description="Palmitoyltransferase DHHC" evidence="12">
    <location>
        <begin position="304"/>
        <end position="416"/>
    </location>
</feature>
<feature type="compositionally biased region" description="Acidic residues" evidence="11">
    <location>
        <begin position="492"/>
        <end position="508"/>
    </location>
</feature>
<comment type="domain">
    <text evidence="10">The DHHC domain is required for palmitoyltransferase activity.</text>
</comment>
<dbReference type="STRING" id="215250.A0A316YIN8"/>
<evidence type="ECO:0000256" key="9">
    <source>
        <dbReference type="ARBA" id="ARBA00048048"/>
    </source>
</evidence>
<dbReference type="InterPro" id="IPR001594">
    <property type="entry name" value="Palmitoyltrfase_DHHC"/>
</dbReference>
<keyword evidence="8 10" id="KW-0012">Acyltransferase</keyword>
<dbReference type="EC" id="2.3.1.225" evidence="10"/>
<keyword evidence="2 10" id="KW-0808">Transferase</keyword>
<feature type="region of interest" description="Disordered" evidence="11">
    <location>
        <begin position="489"/>
        <end position="508"/>
    </location>
</feature>
<dbReference type="Proteomes" id="UP000245768">
    <property type="component" value="Unassembled WGS sequence"/>
</dbReference>
<comment type="catalytic activity">
    <reaction evidence="9 10">
        <text>L-cysteinyl-[protein] + hexadecanoyl-CoA = S-hexadecanoyl-L-cysteinyl-[protein] + CoA</text>
        <dbReference type="Rhea" id="RHEA:36683"/>
        <dbReference type="Rhea" id="RHEA-COMP:10131"/>
        <dbReference type="Rhea" id="RHEA-COMP:11032"/>
        <dbReference type="ChEBI" id="CHEBI:29950"/>
        <dbReference type="ChEBI" id="CHEBI:57287"/>
        <dbReference type="ChEBI" id="CHEBI:57379"/>
        <dbReference type="ChEBI" id="CHEBI:74151"/>
        <dbReference type="EC" id="2.3.1.225"/>
    </reaction>
</comment>
<evidence type="ECO:0000256" key="5">
    <source>
        <dbReference type="ARBA" id="ARBA00023136"/>
    </source>
</evidence>
<dbReference type="GO" id="GO:0019706">
    <property type="term" value="F:protein-cysteine S-palmitoyltransferase activity"/>
    <property type="evidence" value="ECO:0007669"/>
    <property type="project" value="UniProtKB-EC"/>
</dbReference>
<evidence type="ECO:0000256" key="8">
    <source>
        <dbReference type="ARBA" id="ARBA00023315"/>
    </source>
</evidence>
<evidence type="ECO:0000256" key="7">
    <source>
        <dbReference type="ARBA" id="ARBA00023288"/>
    </source>
</evidence>
<comment type="similarity">
    <text evidence="10">Belongs to the DHHC palmitoyltransferase family.</text>
</comment>
<keyword evidence="7" id="KW-0449">Lipoprotein</keyword>
<feature type="transmembrane region" description="Helical" evidence="10">
    <location>
        <begin position="382"/>
        <end position="408"/>
    </location>
</feature>
<evidence type="ECO:0000256" key="1">
    <source>
        <dbReference type="ARBA" id="ARBA00004141"/>
    </source>
</evidence>
<dbReference type="GeneID" id="37043922"/>
<evidence type="ECO:0000256" key="3">
    <source>
        <dbReference type="ARBA" id="ARBA00022692"/>
    </source>
</evidence>
<dbReference type="PANTHER" id="PTHR12246">
    <property type="entry name" value="PALMITOYLTRANSFERASE ZDHHC16"/>
    <property type="match status" value="1"/>
</dbReference>
<dbReference type="RefSeq" id="XP_025376267.1">
    <property type="nucleotide sequence ID" value="XM_025522006.1"/>
</dbReference>
<dbReference type="OrthoDB" id="9909019at2759"/>
<dbReference type="PROSITE" id="PS50216">
    <property type="entry name" value="DHHC"/>
    <property type="match status" value="1"/>
</dbReference>
<evidence type="ECO:0000313" key="14">
    <source>
        <dbReference type="Proteomes" id="UP000245768"/>
    </source>
</evidence>
<evidence type="ECO:0000256" key="10">
    <source>
        <dbReference type="RuleBase" id="RU079119"/>
    </source>
</evidence>
<evidence type="ECO:0000256" key="2">
    <source>
        <dbReference type="ARBA" id="ARBA00022679"/>
    </source>
</evidence>
<dbReference type="InterPro" id="IPR039859">
    <property type="entry name" value="PFA4/ZDH16/20/ERF2-like"/>
</dbReference>
<accession>A0A316YIN8</accession>
<sequence length="508" mass="57446">MRSLALVVHRSFRKFEACADWLTGAAGPVFVLLCLFLVGVGVWTFFSTMFPYLAPFPPTLAKLVKTRSPIHIILGLLPALAQHPWLALRWVLALSGCAFIVYSIGYHYMMAVREPPGSVLDGLSDELGERRLGPGSEHWWQRHRRRAARESVVALRRRQHKSLQNEPPLPLAPPRATPAATTIAARVVSTVVDDDEADEAAESDDLFTIAKMCHKCPRVALWRALASLPPELREVERRLRSVKKVEQQQSHQHQRKSANGNGHHSPVDGWGQDQDTVQSARGETEDDIRAWLGDEADNLVPPPKPERTHHCSVCETCVLKFDHHCPWLNQCVGLGNERYFLLFMAWLSLGCFVVVCSGFPVVRQSISFGRWEYRYTPRVFVLLTYALCAIMGFALAVMSTWQALIIAWGETSVENSDNTHYREVCRRKNVAFTNVYDVGFLHNLELYFNVGAQSRHGYLSILAPWRIEPYSDGWHWAKTMGMGLAGRHEGISPDDELTDDEEQAQEDR</sequence>
<evidence type="ECO:0000256" key="6">
    <source>
        <dbReference type="ARBA" id="ARBA00023139"/>
    </source>
</evidence>
<dbReference type="AlphaFoldDB" id="A0A316YIN8"/>
<protein>
    <recommendedName>
        <fullName evidence="10">Palmitoyltransferase</fullName>
        <ecNumber evidence="10">2.3.1.225</ecNumber>
    </recommendedName>
</protein>